<dbReference type="PROSITE" id="PS50928">
    <property type="entry name" value="ABC_TM1"/>
    <property type="match status" value="1"/>
</dbReference>
<dbReference type="PANTHER" id="PTHR30193">
    <property type="entry name" value="ABC TRANSPORTER PERMEASE PROTEIN"/>
    <property type="match status" value="1"/>
</dbReference>
<dbReference type="GO" id="GO:0005886">
    <property type="term" value="C:plasma membrane"/>
    <property type="evidence" value="ECO:0007669"/>
    <property type="project" value="UniProtKB-SubCell"/>
</dbReference>
<dbReference type="KEGG" id="ccel:CCDG5_0818"/>
<feature type="transmembrane region" description="Helical" evidence="7">
    <location>
        <begin position="261"/>
        <end position="287"/>
    </location>
</feature>
<dbReference type="Pfam" id="PF00528">
    <property type="entry name" value="BPD_transp_1"/>
    <property type="match status" value="1"/>
</dbReference>
<evidence type="ECO:0000256" key="1">
    <source>
        <dbReference type="ARBA" id="ARBA00004651"/>
    </source>
</evidence>
<dbReference type="Gene3D" id="1.10.3720.10">
    <property type="entry name" value="MetI-like"/>
    <property type="match status" value="1"/>
</dbReference>
<feature type="transmembrane region" description="Helical" evidence="7">
    <location>
        <begin position="73"/>
        <end position="94"/>
    </location>
</feature>
<feature type="transmembrane region" description="Helical" evidence="7">
    <location>
        <begin position="206"/>
        <end position="227"/>
    </location>
</feature>
<dbReference type="InterPro" id="IPR051393">
    <property type="entry name" value="ABC_transporter_permease"/>
</dbReference>
<dbReference type="InterPro" id="IPR035906">
    <property type="entry name" value="MetI-like_sf"/>
</dbReference>
<dbReference type="SUPFAM" id="SSF161098">
    <property type="entry name" value="MetI-like"/>
    <property type="match status" value="1"/>
</dbReference>
<dbReference type="OrthoDB" id="367897at2"/>
<gene>
    <name evidence="9" type="ORF">CCDG5_0818</name>
</gene>
<feature type="transmembrane region" description="Helical" evidence="7">
    <location>
        <begin position="106"/>
        <end position="124"/>
    </location>
</feature>
<dbReference type="Proteomes" id="UP000032431">
    <property type="component" value="Chromosome I"/>
</dbReference>
<evidence type="ECO:0000313" key="9">
    <source>
        <dbReference type="EMBL" id="CDZ23947.1"/>
    </source>
</evidence>
<feature type="domain" description="ABC transmembrane type-1" evidence="8">
    <location>
        <begin position="69"/>
        <end position="283"/>
    </location>
</feature>
<keyword evidence="6 7" id="KW-0472">Membrane</keyword>
<protein>
    <recommendedName>
        <fullName evidence="8">ABC transmembrane type-1 domain-containing protein</fullName>
    </recommendedName>
</protein>
<evidence type="ECO:0000256" key="2">
    <source>
        <dbReference type="ARBA" id="ARBA00022448"/>
    </source>
</evidence>
<keyword evidence="3" id="KW-1003">Cell membrane</keyword>
<comment type="similarity">
    <text evidence="7">Belongs to the binding-protein-dependent transport system permease family.</text>
</comment>
<dbReference type="GO" id="GO:0055085">
    <property type="term" value="P:transmembrane transport"/>
    <property type="evidence" value="ECO:0007669"/>
    <property type="project" value="InterPro"/>
</dbReference>
<evidence type="ECO:0000256" key="4">
    <source>
        <dbReference type="ARBA" id="ARBA00022692"/>
    </source>
</evidence>
<dbReference type="CDD" id="cd06261">
    <property type="entry name" value="TM_PBP2"/>
    <property type="match status" value="1"/>
</dbReference>
<dbReference type="EMBL" id="LM995447">
    <property type="protein sequence ID" value="CDZ23947.1"/>
    <property type="molecule type" value="Genomic_DNA"/>
</dbReference>
<dbReference type="PATRIC" id="fig|29343.3.peg.865"/>
<keyword evidence="2 7" id="KW-0813">Transport</keyword>
<dbReference type="PANTHER" id="PTHR30193:SF37">
    <property type="entry name" value="INNER MEMBRANE ABC TRANSPORTER PERMEASE PROTEIN YCJO"/>
    <property type="match status" value="1"/>
</dbReference>
<reference evidence="10" key="1">
    <citation type="submission" date="2014-07" db="EMBL/GenBank/DDBJ databases">
        <authorList>
            <person name="Wibberg D."/>
        </authorList>
    </citation>
    <scope>NUCLEOTIDE SEQUENCE [LARGE SCALE GENOMIC DNA]</scope>
    <source>
        <strain evidence="10">DG5</strain>
    </source>
</reference>
<evidence type="ECO:0000259" key="8">
    <source>
        <dbReference type="PROSITE" id="PS50928"/>
    </source>
</evidence>
<name>A0A078KN59_9FIRM</name>
<dbReference type="AlphaFoldDB" id="A0A078KN59"/>
<accession>A0A078KN59</accession>
<evidence type="ECO:0000256" key="3">
    <source>
        <dbReference type="ARBA" id="ARBA00022475"/>
    </source>
</evidence>
<evidence type="ECO:0000256" key="5">
    <source>
        <dbReference type="ARBA" id="ARBA00022989"/>
    </source>
</evidence>
<organism evidence="9 10">
    <name type="scientific">[Clostridium] cellulosi</name>
    <dbReference type="NCBI Taxonomy" id="29343"/>
    <lineage>
        <taxon>Bacteria</taxon>
        <taxon>Bacillati</taxon>
        <taxon>Bacillota</taxon>
        <taxon>Clostridia</taxon>
        <taxon>Eubacteriales</taxon>
        <taxon>Oscillospiraceae</taxon>
        <taxon>Oscillospiraceae incertae sedis</taxon>
    </lineage>
</organism>
<keyword evidence="5 7" id="KW-1133">Transmembrane helix</keyword>
<dbReference type="HOGENOM" id="CLU_016047_0_0_9"/>
<dbReference type="InterPro" id="IPR000515">
    <property type="entry name" value="MetI-like"/>
</dbReference>
<evidence type="ECO:0000256" key="6">
    <source>
        <dbReference type="ARBA" id="ARBA00023136"/>
    </source>
</evidence>
<keyword evidence="4 7" id="KW-0812">Transmembrane</keyword>
<evidence type="ECO:0000256" key="7">
    <source>
        <dbReference type="RuleBase" id="RU363032"/>
    </source>
</evidence>
<comment type="subcellular location">
    <subcellularLocation>
        <location evidence="1 7">Cell membrane</location>
        <topology evidence="1 7">Multi-pass membrane protein</topology>
    </subcellularLocation>
</comment>
<sequence>MNKLMYKKRSISVFILPSLLIYTLIIVIPIFVSAYLGLFKWSGIGAMQFIGLQNYKKLLFSDEIFRHSITNSLILAGASVFIQLPIAFILALILSSGVRFEKFFRTVYFIPVILSSMVIAQLWLRIFDSNYGLVNALLRAVGLGQYAQPWLANTNTAFTCTVIPAIWQYIGQYILIMYSGLKAIPDEIHEAAKIDGANKWQMTTRITIPLLSPVIKVCIIFAMTGSFKSFDLVFAMTNGGPFHSSELPSTVMYTNLFSAGAYGYGSAQAVFIVIECLIATLIIQLLFKKSEAEVSAV</sequence>
<proteinExistence type="inferred from homology"/>
<dbReference type="STRING" id="29343.CCDG5_0818"/>
<evidence type="ECO:0000313" key="10">
    <source>
        <dbReference type="Proteomes" id="UP000032431"/>
    </source>
</evidence>
<keyword evidence="10" id="KW-1185">Reference proteome</keyword>
<feature type="transmembrane region" description="Helical" evidence="7">
    <location>
        <begin position="12"/>
        <end position="38"/>
    </location>
</feature>